<keyword evidence="5" id="KW-1185">Reference proteome</keyword>
<dbReference type="PANTHER" id="PTHR24252">
    <property type="entry name" value="ACROSIN-RELATED"/>
    <property type="match status" value="1"/>
</dbReference>
<evidence type="ECO:0000256" key="1">
    <source>
        <dbReference type="ARBA" id="ARBA00023157"/>
    </source>
</evidence>
<name>A0A672RVW1_SINGR</name>
<feature type="domain" description="Peptidase S1" evidence="3">
    <location>
        <begin position="26"/>
        <end position="74"/>
    </location>
</feature>
<evidence type="ECO:0000313" key="4">
    <source>
        <dbReference type="Ensembl" id="ENSSGRP00000093024.1"/>
    </source>
</evidence>
<dbReference type="InterPro" id="IPR009003">
    <property type="entry name" value="Peptidase_S1_PA"/>
</dbReference>
<reference evidence="4" key="1">
    <citation type="submission" date="2025-08" db="UniProtKB">
        <authorList>
            <consortium name="Ensembl"/>
        </authorList>
    </citation>
    <scope>IDENTIFICATION</scope>
</reference>
<dbReference type="OMA" id="ISPSECG"/>
<feature type="signal peptide" evidence="2">
    <location>
        <begin position="1"/>
        <end position="18"/>
    </location>
</feature>
<dbReference type="InterPro" id="IPR018114">
    <property type="entry name" value="TRYPSIN_HIS"/>
</dbReference>
<dbReference type="Ensembl" id="ENSSGRT00000098995.1">
    <property type="protein sequence ID" value="ENSSGRP00000093024.1"/>
    <property type="gene ID" value="ENSSGRG00000046587.1"/>
</dbReference>
<dbReference type="InParanoid" id="A0A672RVW1"/>
<dbReference type="PROSITE" id="PS50240">
    <property type="entry name" value="TRYPSIN_DOM"/>
    <property type="match status" value="1"/>
</dbReference>
<dbReference type="InterPro" id="IPR001254">
    <property type="entry name" value="Trypsin_dom"/>
</dbReference>
<dbReference type="GO" id="GO:0006508">
    <property type="term" value="P:proteolysis"/>
    <property type="evidence" value="ECO:0007669"/>
    <property type="project" value="InterPro"/>
</dbReference>
<dbReference type="PANTHER" id="PTHR24252:SF8">
    <property type="entry name" value="ACROSIN"/>
    <property type="match status" value="1"/>
</dbReference>
<evidence type="ECO:0000313" key="5">
    <source>
        <dbReference type="Proteomes" id="UP000472262"/>
    </source>
</evidence>
<evidence type="ECO:0000259" key="3">
    <source>
        <dbReference type="PROSITE" id="PS50240"/>
    </source>
</evidence>
<keyword evidence="2" id="KW-0732">Signal</keyword>
<protein>
    <recommendedName>
        <fullName evidence="3">Peptidase S1 domain-containing protein</fullName>
    </recommendedName>
</protein>
<feature type="chain" id="PRO_5025608972" description="Peptidase S1 domain-containing protein" evidence="2">
    <location>
        <begin position="19"/>
        <end position="74"/>
    </location>
</feature>
<dbReference type="InterPro" id="IPR043504">
    <property type="entry name" value="Peptidase_S1_PA_chymotrypsin"/>
</dbReference>
<dbReference type="PROSITE" id="PS00134">
    <property type="entry name" value="TRYPSIN_HIS"/>
    <property type="match status" value="1"/>
</dbReference>
<evidence type="ECO:0000256" key="2">
    <source>
        <dbReference type="SAM" id="SignalP"/>
    </source>
</evidence>
<proteinExistence type="predicted"/>
<dbReference type="Gene3D" id="2.40.10.10">
    <property type="entry name" value="Trypsin-like serine proteases"/>
    <property type="match status" value="1"/>
</dbReference>
<dbReference type="GO" id="GO:0004252">
    <property type="term" value="F:serine-type endopeptidase activity"/>
    <property type="evidence" value="ECO:0007669"/>
    <property type="project" value="InterPro"/>
</dbReference>
<accession>A0A672RVW1</accession>
<dbReference type="SUPFAM" id="SSF50494">
    <property type="entry name" value="Trypsin-like serine proteases"/>
    <property type="match status" value="1"/>
</dbReference>
<reference evidence="4" key="2">
    <citation type="submission" date="2025-09" db="UniProtKB">
        <authorList>
            <consortium name="Ensembl"/>
        </authorList>
    </citation>
    <scope>IDENTIFICATION</scope>
</reference>
<keyword evidence="1" id="KW-1015">Disulfide bond</keyword>
<dbReference type="Proteomes" id="UP000472262">
    <property type="component" value="Unassembled WGS sequence"/>
</dbReference>
<sequence>MSNLKNIIHIFLLSSVCGRAPLNNKIVGGGRAKAGAWPWQVSIHVVGFGHHCGGTLITKDWVLSAAHCFQRYEV</sequence>
<organism evidence="4 5">
    <name type="scientific">Sinocyclocheilus grahami</name>
    <name type="common">Dianchi golden-line fish</name>
    <name type="synonym">Barbus grahami</name>
    <dbReference type="NCBI Taxonomy" id="75366"/>
    <lineage>
        <taxon>Eukaryota</taxon>
        <taxon>Metazoa</taxon>
        <taxon>Chordata</taxon>
        <taxon>Craniata</taxon>
        <taxon>Vertebrata</taxon>
        <taxon>Euteleostomi</taxon>
        <taxon>Actinopterygii</taxon>
        <taxon>Neopterygii</taxon>
        <taxon>Teleostei</taxon>
        <taxon>Ostariophysi</taxon>
        <taxon>Cypriniformes</taxon>
        <taxon>Cyprinidae</taxon>
        <taxon>Cyprininae</taxon>
        <taxon>Sinocyclocheilus</taxon>
    </lineage>
</organism>
<dbReference type="AlphaFoldDB" id="A0A672RVW1"/>
<dbReference type="Pfam" id="PF00089">
    <property type="entry name" value="Trypsin"/>
    <property type="match status" value="1"/>
</dbReference>